<feature type="transmembrane region" description="Helical" evidence="1">
    <location>
        <begin position="594"/>
        <end position="616"/>
    </location>
</feature>
<name>A0A9E8MWY8_9FLAO</name>
<organism evidence="3 4">
    <name type="scientific">Lacinutrix neustonica</name>
    <dbReference type="NCBI Taxonomy" id="2980107"/>
    <lineage>
        <taxon>Bacteria</taxon>
        <taxon>Pseudomonadati</taxon>
        <taxon>Bacteroidota</taxon>
        <taxon>Flavobacteriia</taxon>
        <taxon>Flavobacteriales</taxon>
        <taxon>Flavobacteriaceae</taxon>
        <taxon>Lacinutrix</taxon>
    </lineage>
</organism>
<dbReference type="RefSeq" id="WP_267677148.1">
    <property type="nucleotide sequence ID" value="NZ_CP113088.1"/>
</dbReference>
<dbReference type="InterPro" id="IPR036465">
    <property type="entry name" value="vWFA_dom_sf"/>
</dbReference>
<feature type="transmembrane region" description="Helical" evidence="1">
    <location>
        <begin position="31"/>
        <end position="53"/>
    </location>
</feature>
<dbReference type="Proteomes" id="UP001164705">
    <property type="component" value="Chromosome"/>
</dbReference>
<dbReference type="Gene3D" id="3.40.50.410">
    <property type="entry name" value="von Willebrand factor, type A domain"/>
    <property type="match status" value="1"/>
</dbReference>
<keyword evidence="1" id="KW-0472">Membrane</keyword>
<reference evidence="3" key="1">
    <citation type="submission" date="2022-11" db="EMBL/GenBank/DDBJ databases">
        <title>Lacinutrix neustonica HL-RS19T sp. nov., isolated from the surface microlayer sample of brackish Lake Shihwa.</title>
        <authorList>
            <person name="Choi J.Y."/>
            <person name="Hwang C.Y."/>
        </authorList>
    </citation>
    <scope>NUCLEOTIDE SEQUENCE</scope>
    <source>
        <strain evidence="3">HL-RS19</strain>
    </source>
</reference>
<keyword evidence="1" id="KW-0812">Transmembrane</keyword>
<evidence type="ECO:0000256" key="1">
    <source>
        <dbReference type="SAM" id="Phobius"/>
    </source>
</evidence>
<dbReference type="InterPro" id="IPR011933">
    <property type="entry name" value="Double_TM_dom"/>
</dbReference>
<dbReference type="Pfam" id="PF07584">
    <property type="entry name" value="BatA"/>
    <property type="match status" value="1"/>
</dbReference>
<evidence type="ECO:0000313" key="3">
    <source>
        <dbReference type="EMBL" id="WAC02551.1"/>
    </source>
</evidence>
<protein>
    <submittedName>
        <fullName evidence="3">BatA and WFA domain-containing protein</fullName>
    </submittedName>
</protein>
<sequence>MRKFRKEAFTNVAFLKQITLQTRKSSQIKRWLILFIRMALLATIVVAFSQPYASKNKTLDTKKETVIYLDNSFSMQAKGEKGELLKRAIQDLISHVPQDENIALITNDNMYRFTTIKAMTTDLLQLNYASNQIPYQAALLKAKKYFTKNRKSIKNLVFISDFQQKDMPFKGLNDSLITTHLVQLKPTNTNNAVIDSVYISKRSASSLEITVSLENTGSIIDNLPVSLYHDGNLLSKTALRLEDKAKTVFTIPNNTRIKGEIKIEDTSLQFDNTLFFNINTASKVNVLAISEASDSFLKRMYAEDEFDYKNTRLPQLNYSDIVNQNLIILNELSNIPTSLNTALTSFTTHGGVVILIPPQTIDLPSYNVLLRSYNFQPFQALSNTEKRLTTINYSHPIYRDGVFEKRVTNFQYPKSQSYYPQSIGNTSPVLQFEDGKPFLSENKNLYVFSAPLNKTNSNFQEVNLIVPTFYTISKQSLKLAQLFLTIGKENTFDIATDLQQDAVLTLVNGDKKVIPQQHYFNNKVTITTNETPDTAGIYSIQNKAEIIQNISYNYNRNESNLVYQELSKIEKSTVVSSIEAAFETIKNDNKVNALWKWFVIFALALLIIEMLILKYFK</sequence>
<dbReference type="AlphaFoldDB" id="A0A9E8MWY8"/>
<keyword evidence="1" id="KW-1133">Transmembrane helix</keyword>
<dbReference type="SUPFAM" id="SSF53300">
    <property type="entry name" value="vWA-like"/>
    <property type="match status" value="1"/>
</dbReference>
<dbReference type="EMBL" id="CP113088">
    <property type="protein sequence ID" value="WAC02551.1"/>
    <property type="molecule type" value="Genomic_DNA"/>
</dbReference>
<evidence type="ECO:0000313" key="4">
    <source>
        <dbReference type="Proteomes" id="UP001164705"/>
    </source>
</evidence>
<gene>
    <name evidence="3" type="ORF">N7U66_02285</name>
</gene>
<dbReference type="PANTHER" id="PTHR37464:SF1">
    <property type="entry name" value="BLL2463 PROTEIN"/>
    <property type="match status" value="1"/>
</dbReference>
<evidence type="ECO:0000259" key="2">
    <source>
        <dbReference type="Pfam" id="PF07584"/>
    </source>
</evidence>
<keyword evidence="4" id="KW-1185">Reference proteome</keyword>
<dbReference type="PANTHER" id="PTHR37464">
    <property type="entry name" value="BLL2463 PROTEIN"/>
    <property type="match status" value="1"/>
</dbReference>
<dbReference type="KEGG" id="lnu:N7U66_02285"/>
<proteinExistence type="predicted"/>
<dbReference type="InterPro" id="IPR024163">
    <property type="entry name" value="Aerotolerance_reg_N"/>
</dbReference>
<dbReference type="NCBIfam" id="TIGR02226">
    <property type="entry name" value="two_anch"/>
    <property type="match status" value="1"/>
</dbReference>
<accession>A0A9E8MWY8</accession>
<feature type="domain" description="Aerotolerance regulator N-terminal" evidence="2">
    <location>
        <begin position="2"/>
        <end position="51"/>
    </location>
</feature>